<reference evidence="1" key="3">
    <citation type="submission" date="2018-07" db="EMBL/GenBank/DDBJ databases">
        <title>WGS assembly of Glycine max.</title>
        <authorList>
            <person name="Schmutz J."/>
            <person name="Cannon S."/>
            <person name="Schlueter J."/>
            <person name="Ma J."/>
            <person name="Mitros T."/>
            <person name="Nelson W."/>
            <person name="Hyten D."/>
            <person name="Song Q."/>
            <person name="Thelen J."/>
            <person name="Cheng J."/>
            <person name="Xu D."/>
            <person name="Hellsten U."/>
            <person name="May G."/>
            <person name="Yu Y."/>
            <person name="Sakurai T."/>
            <person name="Umezawa T."/>
            <person name="Bhattacharyya M."/>
            <person name="Sandhu D."/>
            <person name="Valliyodan B."/>
            <person name="Lindquist E."/>
            <person name="Peto M."/>
            <person name="Grant D."/>
            <person name="Shu S."/>
            <person name="Goodstein D."/>
            <person name="Barry K."/>
            <person name="Futrell-Griggs M."/>
            <person name="Abernathy B."/>
            <person name="Du J."/>
            <person name="Tian Z."/>
            <person name="Zhu L."/>
            <person name="Gill N."/>
            <person name="Joshi T."/>
            <person name="Libault M."/>
            <person name="Sethuraman A."/>
            <person name="Zhang X."/>
            <person name="Shinozaki K."/>
            <person name="Nguyen H."/>
            <person name="Wing R."/>
            <person name="Cregan P."/>
            <person name="Specht J."/>
            <person name="Grimwood J."/>
            <person name="Rokhsar D."/>
            <person name="Stacey G."/>
            <person name="Shoemaker R."/>
            <person name="Jackson S."/>
        </authorList>
    </citation>
    <scope>NUCLEOTIDE SEQUENCE</scope>
    <source>
        <tissue evidence="1">Callus</tissue>
    </source>
</reference>
<evidence type="ECO:0000313" key="2">
    <source>
        <dbReference type="EnsemblPlants" id="KRH60207"/>
    </source>
</evidence>
<organism evidence="1">
    <name type="scientific">Glycine max</name>
    <name type="common">Soybean</name>
    <name type="synonym">Glycine hispida</name>
    <dbReference type="NCBI Taxonomy" id="3847"/>
    <lineage>
        <taxon>Eukaryota</taxon>
        <taxon>Viridiplantae</taxon>
        <taxon>Streptophyta</taxon>
        <taxon>Embryophyta</taxon>
        <taxon>Tracheophyta</taxon>
        <taxon>Spermatophyta</taxon>
        <taxon>Magnoliopsida</taxon>
        <taxon>eudicotyledons</taxon>
        <taxon>Gunneridae</taxon>
        <taxon>Pentapetalae</taxon>
        <taxon>rosids</taxon>
        <taxon>fabids</taxon>
        <taxon>Fabales</taxon>
        <taxon>Fabaceae</taxon>
        <taxon>Papilionoideae</taxon>
        <taxon>50 kb inversion clade</taxon>
        <taxon>NPAAA clade</taxon>
        <taxon>indigoferoid/millettioid clade</taxon>
        <taxon>Phaseoleae</taxon>
        <taxon>Glycine</taxon>
        <taxon>Glycine subgen. Soja</taxon>
    </lineage>
</organism>
<gene>
    <name evidence="1" type="ORF">GLYMA_05G226500</name>
</gene>
<dbReference type="AlphaFoldDB" id="A0A0R0K9Q1"/>
<proteinExistence type="predicted"/>
<dbReference type="EnsemblPlants" id="KRH60207">
    <property type="protein sequence ID" value="KRH60207"/>
    <property type="gene ID" value="GLYMA_05G226500"/>
</dbReference>
<evidence type="ECO:0000313" key="1">
    <source>
        <dbReference type="EMBL" id="KRH60207.1"/>
    </source>
</evidence>
<reference evidence="1 2" key="1">
    <citation type="journal article" date="2010" name="Nature">
        <title>Genome sequence of the palaeopolyploid soybean.</title>
        <authorList>
            <person name="Schmutz J."/>
            <person name="Cannon S.B."/>
            <person name="Schlueter J."/>
            <person name="Ma J."/>
            <person name="Mitros T."/>
            <person name="Nelson W."/>
            <person name="Hyten D.L."/>
            <person name="Song Q."/>
            <person name="Thelen J.J."/>
            <person name="Cheng J."/>
            <person name="Xu D."/>
            <person name="Hellsten U."/>
            <person name="May G.D."/>
            <person name="Yu Y."/>
            <person name="Sakurai T."/>
            <person name="Umezawa T."/>
            <person name="Bhattacharyya M.K."/>
            <person name="Sandhu D."/>
            <person name="Valliyodan B."/>
            <person name="Lindquist E."/>
            <person name="Peto M."/>
            <person name="Grant D."/>
            <person name="Shu S."/>
            <person name="Goodstein D."/>
            <person name="Barry K."/>
            <person name="Futrell-Griggs M."/>
            <person name="Abernathy B."/>
            <person name="Du J."/>
            <person name="Tian Z."/>
            <person name="Zhu L."/>
            <person name="Gill N."/>
            <person name="Joshi T."/>
            <person name="Libault M."/>
            <person name="Sethuraman A."/>
            <person name="Zhang X.-C."/>
            <person name="Shinozaki K."/>
            <person name="Nguyen H.T."/>
            <person name="Wing R.A."/>
            <person name="Cregan P."/>
            <person name="Specht J."/>
            <person name="Grimwood J."/>
            <person name="Rokhsar D."/>
            <person name="Stacey G."/>
            <person name="Shoemaker R.C."/>
            <person name="Jackson S.A."/>
        </authorList>
    </citation>
    <scope>NUCLEOTIDE SEQUENCE</scope>
    <source>
        <strain evidence="2">cv. Williams 82</strain>
        <tissue evidence="1">Callus</tissue>
    </source>
</reference>
<evidence type="ECO:0000313" key="3">
    <source>
        <dbReference type="Proteomes" id="UP000008827"/>
    </source>
</evidence>
<name>A0A0R0K9Q1_SOYBN</name>
<reference evidence="2" key="2">
    <citation type="submission" date="2018-02" db="UniProtKB">
        <authorList>
            <consortium name="EnsemblPlants"/>
        </authorList>
    </citation>
    <scope>IDENTIFICATION</scope>
    <source>
        <strain evidence="2">Williams 82</strain>
    </source>
</reference>
<sequence>MLTSRKKQYCVMTRENSHYPKRLDAGLVDWIWDIWVHSWLCVIQNHRDNKIKHTCQFGGFSCHVKLSLPTA</sequence>
<keyword evidence="3" id="KW-1185">Reference proteome</keyword>
<dbReference type="InParanoid" id="A0A0R0K9Q1"/>
<dbReference type="EMBL" id="CM000838">
    <property type="protein sequence ID" value="KRH60207.1"/>
    <property type="molecule type" value="Genomic_DNA"/>
</dbReference>
<protein>
    <submittedName>
        <fullName evidence="1 2">Uncharacterized protein</fullName>
    </submittedName>
</protein>
<dbReference type="Proteomes" id="UP000008827">
    <property type="component" value="Chromosome 5"/>
</dbReference>
<accession>A0A0R0K9Q1</accession>
<dbReference type="Gramene" id="KRH60207">
    <property type="protein sequence ID" value="KRH60207"/>
    <property type="gene ID" value="GLYMA_05G226500"/>
</dbReference>